<gene>
    <name evidence="3" type="ORF">BN1204_051380</name>
    <name evidence="2" type="ORF">NCLIV_051380</name>
</gene>
<feature type="compositionally biased region" description="Basic and acidic residues" evidence="1">
    <location>
        <begin position="1419"/>
        <end position="1428"/>
    </location>
</feature>
<feature type="compositionally biased region" description="Basic and acidic residues" evidence="1">
    <location>
        <begin position="1360"/>
        <end position="1373"/>
    </location>
</feature>
<evidence type="ECO:0000313" key="4">
    <source>
        <dbReference type="Proteomes" id="UP000007494"/>
    </source>
</evidence>
<feature type="compositionally biased region" description="Low complexity" evidence="1">
    <location>
        <begin position="390"/>
        <end position="493"/>
    </location>
</feature>
<feature type="compositionally biased region" description="Low complexity" evidence="1">
    <location>
        <begin position="1523"/>
        <end position="1537"/>
    </location>
</feature>
<feature type="compositionally biased region" description="Low complexity" evidence="1">
    <location>
        <begin position="758"/>
        <end position="770"/>
    </location>
</feature>
<protein>
    <submittedName>
        <fullName evidence="2">Uncharacterized protein</fullName>
    </submittedName>
</protein>
<keyword evidence="4" id="KW-1185">Reference proteome</keyword>
<feature type="compositionally biased region" description="Basic and acidic residues" evidence="1">
    <location>
        <begin position="1110"/>
        <end position="1119"/>
    </location>
</feature>
<dbReference type="EMBL" id="LN714485">
    <property type="protein sequence ID" value="CEL69427.1"/>
    <property type="molecule type" value="Genomic_DNA"/>
</dbReference>
<feature type="region of interest" description="Disordered" evidence="1">
    <location>
        <begin position="1083"/>
        <end position="1170"/>
    </location>
</feature>
<feature type="compositionally biased region" description="Low complexity" evidence="1">
    <location>
        <begin position="780"/>
        <end position="797"/>
    </location>
</feature>
<feature type="compositionally biased region" description="Low complexity" evidence="1">
    <location>
        <begin position="1263"/>
        <end position="1296"/>
    </location>
</feature>
<feature type="compositionally biased region" description="Basic and acidic residues" evidence="1">
    <location>
        <begin position="1538"/>
        <end position="1563"/>
    </location>
</feature>
<reference evidence="2" key="1">
    <citation type="submission" date="2011-02" db="EMBL/GenBank/DDBJ databases">
        <authorList>
            <person name="Aslett M."/>
        </authorList>
    </citation>
    <scope>NUCLEOTIDE SEQUENCE</scope>
    <source>
        <strain evidence="2">Liverpool</strain>
    </source>
</reference>
<feature type="region of interest" description="Disordered" evidence="1">
    <location>
        <begin position="1"/>
        <end position="358"/>
    </location>
</feature>
<feature type="region of interest" description="Disordered" evidence="1">
    <location>
        <begin position="875"/>
        <end position="994"/>
    </location>
</feature>
<feature type="compositionally biased region" description="Low complexity" evidence="1">
    <location>
        <begin position="572"/>
        <end position="615"/>
    </location>
</feature>
<feature type="region of interest" description="Disordered" evidence="1">
    <location>
        <begin position="1263"/>
        <end position="1563"/>
    </location>
</feature>
<dbReference type="RefSeq" id="XP_003884741.1">
    <property type="nucleotide sequence ID" value="XM_003884692.1"/>
</dbReference>
<feature type="compositionally biased region" description="Low complexity" evidence="1">
    <location>
        <begin position="1056"/>
        <end position="1068"/>
    </location>
</feature>
<dbReference type="eggNOG" id="ENOG502QYWU">
    <property type="taxonomic scope" value="Eukaryota"/>
</dbReference>
<dbReference type="VEuPathDB" id="ToxoDB:NCLIV_051380"/>
<feature type="compositionally biased region" description="Basic and acidic residues" evidence="1">
    <location>
        <begin position="645"/>
        <end position="663"/>
    </location>
</feature>
<reference evidence="4" key="3">
    <citation type="journal article" date="2012" name="PLoS Pathog.">
        <title>Comparative genomics of the apicomplexan parasites Toxoplasma gondii and Neospora caninum: Coccidia differing in host range and transmission strategy.</title>
        <authorList>
            <person name="Reid A.J."/>
            <person name="Vermont S.J."/>
            <person name="Cotton J.A."/>
            <person name="Harris D."/>
            <person name="Hill-Cawthorne G.A."/>
            <person name="Konen-Waisman S."/>
            <person name="Latham S.M."/>
            <person name="Mourier T."/>
            <person name="Norton R."/>
            <person name="Quail M.A."/>
            <person name="Sanders M."/>
            <person name="Shanmugam D."/>
            <person name="Sohal A."/>
            <person name="Wasmuth J.D."/>
            <person name="Brunk B."/>
            <person name="Grigg M.E."/>
            <person name="Howard J.C."/>
            <person name="Parkinson J."/>
            <person name="Roos D.S."/>
            <person name="Trees A.J."/>
            <person name="Berriman M."/>
            <person name="Pain A."/>
            <person name="Wastling J.M."/>
        </authorList>
    </citation>
    <scope>NUCLEOTIDE SEQUENCE [LARGE SCALE GENOMIC DNA]</scope>
    <source>
        <strain evidence="4">Liverpool</strain>
    </source>
</reference>
<feature type="compositionally biased region" description="Basic and acidic residues" evidence="1">
    <location>
        <begin position="241"/>
        <end position="254"/>
    </location>
</feature>
<dbReference type="InParanoid" id="F0VKW0"/>
<dbReference type="OMA" id="HERHSEP"/>
<proteinExistence type="predicted"/>
<feature type="compositionally biased region" description="Low complexity" evidence="1">
    <location>
        <begin position="46"/>
        <end position="93"/>
    </location>
</feature>
<dbReference type="Proteomes" id="UP000007494">
    <property type="component" value="Chromosome X"/>
</dbReference>
<feature type="compositionally biased region" description="Basic and acidic residues" evidence="1">
    <location>
        <begin position="300"/>
        <end position="354"/>
    </location>
</feature>
<feature type="region of interest" description="Disordered" evidence="1">
    <location>
        <begin position="692"/>
        <end position="815"/>
    </location>
</feature>
<feature type="compositionally biased region" description="Basic and acidic residues" evidence="1">
    <location>
        <begin position="900"/>
        <end position="926"/>
    </location>
</feature>
<feature type="compositionally biased region" description="Basic and acidic residues" evidence="1">
    <location>
        <begin position="934"/>
        <end position="950"/>
    </location>
</feature>
<evidence type="ECO:0000313" key="2">
    <source>
        <dbReference type="EMBL" id="CBZ54711.1"/>
    </source>
</evidence>
<feature type="compositionally biased region" description="Low complexity" evidence="1">
    <location>
        <begin position="804"/>
        <end position="815"/>
    </location>
</feature>
<feature type="compositionally biased region" description="Polar residues" evidence="1">
    <location>
        <begin position="123"/>
        <end position="133"/>
    </location>
</feature>
<name>F0VKW0_NEOCL</name>
<feature type="compositionally biased region" description="Basic and acidic residues" evidence="1">
    <location>
        <begin position="980"/>
        <end position="994"/>
    </location>
</feature>
<sequence length="1611" mass="170413">MANTKRCGKTPAADPEAHVHPKPQAESSRGSKRTREGRNASHRNKSVSALASPSTSSLPASSMSSPSSSPATLSSALASWSSSRSPATAPASSCGPRRSPRLARGGVSPSSSLPARTWAAASVSHSPQASLSALQAKAVDCPVASQAGPLASQGIRRASEDAAEREEEKKGAAKEEGRGDKEGEENGQGEKRCERAERGQQAGKRLRLRTSVSSPENAASIASLGNPGRQPGSSGCAETAEPEKTETRKGKDTEDGGSGRTVTSRGGRRRNRPRVLCGQAEEEPEAGAAKGTDGEEGEGDAEKQTVKEEAAVEQGADEHPDREKDIGREEKTGEDATEKDCAKPDASRGPEKNKTYPASKLLAAAKKFVRPFGHTSHLKTETEGTAASGVPLSSLVPSYTSSSGPEPSLAAASLSSSLSTSLSTFSPTSLSTSSLSSSSLATSLSSSPSSSSPPSSSPSSSVLTFSPSSASASTPFLSNSSRSSSSPCTSSLSSSLLASSAASSFSLAGSLCPHAGASARRDQELAATFSASAPSTLQRPACSLLRNLPSLQKRLLATKQQLLEKLQAKTKSTPALPSSPSSSSARGVSASPPEASSVAGSSVERSSTSPLSRSSAADPPRCPAGHRRGMSSGPGASPPKTQAPPEKREKKGAGQEGICKRENVVVIAIDDAESDEEDRTSRTIQTVAHADLVQSSSSSCSRAVTISEKRPADQCVSFSASSAWAPERKEEPPSFSPSGTDASSPRSFSESSPHRTSPRLSSARSRPRASQLPHASRQLPCVVSVSSASSPLNSPVSCPSSPLADFSAGSSPAPSPLSCVCLEREPRIRFSLKKLPAASPHVVSAEYHRRREALQREAEEGEIIELSPPCRKISSAPCLLPSSRPPHGASAAGRAASRRHQTEDVASWRECEEREKERAAGRDGEGRAAQSSRRSGEKEPQMHATRERTRTGGRLGPYFSGADKSHSPHFLLPPQVLQGRSRDAQDSDTVREARGSRRFHYEAPASAAVPPSCASFHLPQTVHVSLDGSSQVVFPPLFQPQQQILQSHAPPPGLPSPGASTLSSSPALFGSPFSSAWRHTVAGRASPLSPRSLSCVPVSGRDSAAPMGDPLRREDRGESDAPSAKKTPDLQNGEPSGEGQAETRGGGERLPRSAVTKLHRGDCRAPHGRPVCEAERTRSGCSEVSCMPRGVRSVPTKTGEKGEVCPYRAVSEDRGPNLSRVLTSLYATFAAEATGSGVDLSVLFLAFDEAFIRPHRRARRQNALASSGTSSLSTCSVSSDASSLSPARRSLPLSGSEKGSHRGRRAARRRARTLARRRERKREGRESRDMPAREGKRHRTSCSPELEVEMRCASPRGRKRDSASVQRREDRGKERRKRPREQRMRGWSDTSTSEGRDERDGVVHVERGRPASAAGGGESLKREREAQRRVSRSPGTKIEEHESSGETGPSPRLTQGERTNGRDQEAGDQPRVGTREKGRHAAREESKTKRDKGEGTNRGKGRFVGEDAGDRDAGQEEGETEGAQETAAGAAEPACGENVREGMNENEAERREKTETGDESRENEAALHCHFGGDAYLLGFQMETTTRKGGMSFIDKLRALKRFRGKAMLGK</sequence>
<feature type="region of interest" description="Disordered" evidence="1">
    <location>
        <begin position="1043"/>
        <end position="1069"/>
    </location>
</feature>
<feature type="compositionally biased region" description="Basic and acidic residues" evidence="1">
    <location>
        <begin position="1159"/>
        <end position="1170"/>
    </location>
</feature>
<feature type="region of interest" description="Disordered" evidence="1">
    <location>
        <begin position="375"/>
        <end position="493"/>
    </location>
</feature>
<dbReference type="EMBL" id="FR823391">
    <property type="protein sequence ID" value="CBZ54711.1"/>
    <property type="molecule type" value="Genomic_DNA"/>
</dbReference>
<feature type="compositionally biased region" description="Low complexity" evidence="1">
    <location>
        <begin position="885"/>
        <end position="895"/>
    </location>
</feature>
<feature type="compositionally biased region" description="Basic and acidic residues" evidence="1">
    <location>
        <begin position="1473"/>
        <end position="1514"/>
    </location>
</feature>
<feature type="compositionally biased region" description="Basic and acidic residues" evidence="1">
    <location>
        <begin position="1321"/>
        <end position="1334"/>
    </location>
</feature>
<dbReference type="OrthoDB" id="10541715at2759"/>
<accession>F0VKW0</accession>
<feature type="compositionally biased region" description="Basic and acidic residues" evidence="1">
    <location>
        <begin position="157"/>
        <end position="181"/>
    </location>
</feature>
<feature type="compositionally biased region" description="Basic and acidic residues" evidence="1">
    <location>
        <begin position="188"/>
        <end position="198"/>
    </location>
</feature>
<reference evidence="2" key="2">
    <citation type="submission" date="2011-03" db="EMBL/GenBank/DDBJ databases">
        <title>Comparative genomics and transcriptomics of Neospora caninum and Toxoplasma gondii.</title>
        <authorList>
            <person name="Reid A.J."/>
            <person name="Sohal A."/>
            <person name="Harris D."/>
            <person name="Quail M."/>
            <person name="Sanders M."/>
            <person name="Berriman M."/>
            <person name="Wastling J.M."/>
            <person name="Pain A."/>
        </authorList>
    </citation>
    <scope>NUCLEOTIDE SEQUENCE</scope>
    <source>
        <strain evidence="2">Liverpool</strain>
    </source>
</reference>
<feature type="compositionally biased region" description="Basic and acidic residues" evidence="1">
    <location>
        <begin position="1394"/>
        <end position="1409"/>
    </location>
</feature>
<dbReference type="GeneID" id="13446416"/>
<feature type="region of interest" description="Disordered" evidence="1">
    <location>
        <begin position="568"/>
        <end position="663"/>
    </location>
</feature>
<evidence type="ECO:0000313" key="3">
    <source>
        <dbReference type="EMBL" id="CEL69427.1"/>
    </source>
</evidence>
<evidence type="ECO:0000256" key="1">
    <source>
        <dbReference type="SAM" id="MobiDB-lite"/>
    </source>
</evidence>
<reference evidence="3" key="4">
    <citation type="journal article" date="2015" name="PLoS ONE">
        <title>Comprehensive Evaluation of Toxoplasma gondii VEG and Neospora caninum LIV Genomes with Tachyzoite Stage Transcriptome and Proteome Defines Novel Transcript Features.</title>
        <authorList>
            <person name="Ramaprasad A."/>
            <person name="Mourier T."/>
            <person name="Naeem R."/>
            <person name="Malas T.B."/>
            <person name="Moussa E."/>
            <person name="Panigrahi A."/>
            <person name="Vermont S.J."/>
            <person name="Otto T.D."/>
            <person name="Wastling J."/>
            <person name="Pain A."/>
        </authorList>
    </citation>
    <scope>NUCLEOTIDE SEQUENCE</scope>
    <source>
        <strain evidence="3">Liverpool</strain>
    </source>
</reference>
<feature type="compositionally biased region" description="Basic residues" evidence="1">
    <location>
        <begin position="1301"/>
        <end position="1320"/>
    </location>
</feature>
<organism evidence="2 4">
    <name type="scientific">Neospora caninum (strain Liverpool)</name>
    <dbReference type="NCBI Taxonomy" id="572307"/>
    <lineage>
        <taxon>Eukaryota</taxon>
        <taxon>Sar</taxon>
        <taxon>Alveolata</taxon>
        <taxon>Apicomplexa</taxon>
        <taxon>Conoidasida</taxon>
        <taxon>Coccidia</taxon>
        <taxon>Eucoccidiorida</taxon>
        <taxon>Eimeriorina</taxon>
        <taxon>Sarcocystidae</taxon>
        <taxon>Neospora</taxon>
    </lineage>
</organism>